<keyword evidence="1" id="KW-0812">Transmembrane</keyword>
<evidence type="ECO:0000313" key="3">
    <source>
        <dbReference type="Proteomes" id="UP001595955"/>
    </source>
</evidence>
<dbReference type="EMBL" id="JBHSGF010000007">
    <property type="protein sequence ID" value="MFC4555770.1"/>
    <property type="molecule type" value="Genomic_DNA"/>
</dbReference>
<proteinExistence type="predicted"/>
<gene>
    <name evidence="2" type="ORF">ACFO3F_10980</name>
</gene>
<sequence length="178" mass="19187">MIRPAPSDVSEDVARQYVVGRAIFMAAAYTVLALVLLMFASGLLAGGQFGPLSDTKWDVIVPWPAVPVPAALMVVVCLLAPVGALVLAPKARWEDAPDFLLLLAMTVVLFVVMPIGFSRMYPEAGGPAFDEAHPELGLARHWMGALPQVVTLAVLGVRFARLAPVYNAARRRALENRR</sequence>
<feature type="transmembrane region" description="Helical" evidence="1">
    <location>
        <begin position="99"/>
        <end position="121"/>
    </location>
</feature>
<comment type="caution">
    <text evidence="2">The sequence shown here is derived from an EMBL/GenBank/DDBJ whole genome shotgun (WGS) entry which is preliminary data.</text>
</comment>
<keyword evidence="1" id="KW-1133">Transmembrane helix</keyword>
<feature type="transmembrane region" description="Helical" evidence="1">
    <location>
        <begin position="141"/>
        <end position="160"/>
    </location>
</feature>
<organism evidence="2 3">
    <name type="scientific">Georgenia faecalis</name>
    <dbReference type="NCBI Taxonomy" id="2483799"/>
    <lineage>
        <taxon>Bacteria</taxon>
        <taxon>Bacillati</taxon>
        <taxon>Actinomycetota</taxon>
        <taxon>Actinomycetes</taxon>
        <taxon>Micrococcales</taxon>
        <taxon>Bogoriellaceae</taxon>
        <taxon>Georgenia</taxon>
    </lineage>
</organism>
<feature type="transmembrane region" description="Helical" evidence="1">
    <location>
        <begin position="65"/>
        <end position="87"/>
    </location>
</feature>
<dbReference type="Proteomes" id="UP001595955">
    <property type="component" value="Unassembled WGS sequence"/>
</dbReference>
<keyword evidence="1" id="KW-0472">Membrane</keyword>
<reference evidence="3" key="1">
    <citation type="journal article" date="2019" name="Int. J. Syst. Evol. Microbiol.">
        <title>The Global Catalogue of Microorganisms (GCM) 10K type strain sequencing project: providing services to taxonomists for standard genome sequencing and annotation.</title>
        <authorList>
            <consortium name="The Broad Institute Genomics Platform"/>
            <consortium name="The Broad Institute Genome Sequencing Center for Infectious Disease"/>
            <person name="Wu L."/>
            <person name="Ma J."/>
        </authorList>
    </citation>
    <scope>NUCLEOTIDE SEQUENCE [LARGE SCALE GENOMIC DNA]</scope>
    <source>
        <strain evidence="3">JCM 3369</strain>
    </source>
</reference>
<name>A0ABV9DAT0_9MICO</name>
<feature type="transmembrane region" description="Helical" evidence="1">
    <location>
        <begin position="22"/>
        <end position="45"/>
    </location>
</feature>
<dbReference type="RefSeq" id="WP_164471418.1">
    <property type="nucleotide sequence ID" value="NZ_CP033325.1"/>
</dbReference>
<evidence type="ECO:0000313" key="2">
    <source>
        <dbReference type="EMBL" id="MFC4555770.1"/>
    </source>
</evidence>
<keyword evidence="3" id="KW-1185">Reference proteome</keyword>
<accession>A0ABV9DAT0</accession>
<evidence type="ECO:0000256" key="1">
    <source>
        <dbReference type="SAM" id="Phobius"/>
    </source>
</evidence>
<protein>
    <submittedName>
        <fullName evidence="2">Uncharacterized protein</fullName>
    </submittedName>
</protein>